<keyword evidence="2" id="KW-1185">Reference proteome</keyword>
<reference evidence="1 2" key="1">
    <citation type="submission" date="2019-02" db="EMBL/GenBank/DDBJ databases">
        <title>Closed genome of Sporomusa termitida DSM 4440.</title>
        <authorList>
            <person name="Poehlein A."/>
            <person name="Daniel R."/>
        </authorList>
    </citation>
    <scope>NUCLEOTIDE SEQUENCE [LARGE SCALE GENOMIC DNA]</scope>
    <source>
        <strain evidence="1 2">DSM 4440</strain>
    </source>
</reference>
<gene>
    <name evidence="1" type="ORF">SPTER_34500</name>
</gene>
<evidence type="ECO:0000313" key="1">
    <source>
        <dbReference type="EMBL" id="QDR82029.1"/>
    </source>
</evidence>
<dbReference type="EMBL" id="CP036259">
    <property type="protein sequence ID" value="QDR82029.1"/>
    <property type="molecule type" value="Genomic_DNA"/>
</dbReference>
<protein>
    <submittedName>
        <fullName evidence="1">Uncharacterized protein</fullName>
    </submittedName>
</protein>
<dbReference type="KEGG" id="sted:SPTER_34500"/>
<accession>A0A517DXE0</accession>
<dbReference type="AlphaFoldDB" id="A0A517DXE0"/>
<sequence>MENTDYLESLKQQLIKLGYGSYLINKISCDLIGTFNNSKLSPDQYLILMTAMEDYIALTQKSRKRAARTVPWWSGFRKR</sequence>
<evidence type="ECO:0000313" key="2">
    <source>
        <dbReference type="Proteomes" id="UP000320776"/>
    </source>
</evidence>
<organism evidence="1 2">
    <name type="scientific">Sporomusa termitida</name>
    <dbReference type="NCBI Taxonomy" id="2377"/>
    <lineage>
        <taxon>Bacteria</taxon>
        <taxon>Bacillati</taxon>
        <taxon>Bacillota</taxon>
        <taxon>Negativicutes</taxon>
        <taxon>Selenomonadales</taxon>
        <taxon>Sporomusaceae</taxon>
        <taxon>Sporomusa</taxon>
    </lineage>
</organism>
<name>A0A517DXE0_9FIRM</name>
<proteinExistence type="predicted"/>
<dbReference type="Proteomes" id="UP000320776">
    <property type="component" value="Chromosome"/>
</dbReference>